<feature type="compositionally biased region" description="Acidic residues" evidence="1">
    <location>
        <begin position="10"/>
        <end position="20"/>
    </location>
</feature>
<proteinExistence type="predicted"/>
<feature type="region of interest" description="Disordered" evidence="1">
    <location>
        <begin position="1"/>
        <end position="50"/>
    </location>
</feature>
<feature type="compositionally biased region" description="Acidic residues" evidence="1">
    <location>
        <begin position="33"/>
        <end position="49"/>
    </location>
</feature>
<evidence type="ECO:0000256" key="1">
    <source>
        <dbReference type="SAM" id="MobiDB-lite"/>
    </source>
</evidence>
<organism evidence="2">
    <name type="scientific">Amphimedon queenslandica</name>
    <name type="common">Sponge</name>
    <dbReference type="NCBI Taxonomy" id="400682"/>
    <lineage>
        <taxon>Eukaryota</taxon>
        <taxon>Metazoa</taxon>
        <taxon>Porifera</taxon>
        <taxon>Demospongiae</taxon>
        <taxon>Heteroscleromorpha</taxon>
        <taxon>Haplosclerida</taxon>
        <taxon>Niphatidae</taxon>
        <taxon>Amphimedon</taxon>
    </lineage>
</organism>
<dbReference type="InParanoid" id="A0A1X7V6M5"/>
<dbReference type="AlphaFoldDB" id="A0A1X7V6M5"/>
<sequence>MAQSMASDSDVSDETTEVIDLETISPYQFEPSTSEEPDDVDSDDSDSQDNDIRLMDDSWCLCLKCQAIPTPKECVCF</sequence>
<reference evidence="2" key="1">
    <citation type="submission" date="2017-05" db="UniProtKB">
        <authorList>
            <consortium name="EnsemblMetazoa"/>
        </authorList>
    </citation>
    <scope>IDENTIFICATION</scope>
</reference>
<name>A0A1X7V6M5_AMPQE</name>
<protein>
    <submittedName>
        <fullName evidence="2">Uncharacterized protein</fullName>
    </submittedName>
</protein>
<accession>A0A1X7V6M5</accession>
<evidence type="ECO:0000313" key="2">
    <source>
        <dbReference type="EnsemblMetazoa" id="Aqu2.1.35636_001"/>
    </source>
</evidence>
<dbReference type="EnsemblMetazoa" id="Aqu2.1.35636_001">
    <property type="protein sequence ID" value="Aqu2.1.35636_001"/>
    <property type="gene ID" value="Aqu2.1.35636"/>
</dbReference>